<dbReference type="Pfam" id="PF01738">
    <property type="entry name" value="DLH"/>
    <property type="match status" value="1"/>
</dbReference>
<dbReference type="InterPro" id="IPR001544">
    <property type="entry name" value="Aminotrans_IV"/>
</dbReference>
<comment type="caution">
    <text evidence="2">The sequence shown here is derived from an EMBL/GenBank/DDBJ whole genome shotgun (WGS) entry which is preliminary data.</text>
</comment>
<dbReference type="AlphaFoldDB" id="A0A813EUF3"/>
<protein>
    <recommendedName>
        <fullName evidence="1">Dienelactone hydrolase domain-containing protein</fullName>
    </recommendedName>
</protein>
<organism evidence="2 3">
    <name type="scientific">Polarella glacialis</name>
    <name type="common">Dinoflagellate</name>
    <dbReference type="NCBI Taxonomy" id="89957"/>
    <lineage>
        <taxon>Eukaryota</taxon>
        <taxon>Sar</taxon>
        <taxon>Alveolata</taxon>
        <taxon>Dinophyceae</taxon>
        <taxon>Suessiales</taxon>
        <taxon>Suessiaceae</taxon>
        <taxon>Polarella</taxon>
    </lineage>
</organism>
<dbReference type="Proteomes" id="UP000654075">
    <property type="component" value="Unassembled WGS sequence"/>
</dbReference>
<feature type="domain" description="Dienelactone hydrolase" evidence="1">
    <location>
        <begin position="29"/>
        <end position="82"/>
    </location>
</feature>
<dbReference type="EMBL" id="CAJNNV010018043">
    <property type="protein sequence ID" value="CAE8605599.1"/>
    <property type="molecule type" value="Genomic_DNA"/>
</dbReference>
<evidence type="ECO:0000259" key="1">
    <source>
        <dbReference type="Pfam" id="PF01738"/>
    </source>
</evidence>
<dbReference type="InterPro" id="IPR029058">
    <property type="entry name" value="AB_hydrolase_fold"/>
</dbReference>
<dbReference type="InterPro" id="IPR036038">
    <property type="entry name" value="Aminotransferase-like"/>
</dbReference>
<proteinExistence type="predicted"/>
<dbReference type="InterPro" id="IPR002925">
    <property type="entry name" value="Dienelactn_hydro"/>
</dbReference>
<dbReference type="InterPro" id="IPR043132">
    <property type="entry name" value="BCAT-like_C"/>
</dbReference>
<evidence type="ECO:0000313" key="3">
    <source>
        <dbReference type="Proteomes" id="UP000654075"/>
    </source>
</evidence>
<reference evidence="2" key="1">
    <citation type="submission" date="2021-02" db="EMBL/GenBank/DDBJ databases">
        <authorList>
            <person name="Dougan E. K."/>
            <person name="Rhodes N."/>
            <person name="Thang M."/>
            <person name="Chan C."/>
        </authorList>
    </citation>
    <scope>NUCLEOTIDE SEQUENCE</scope>
</reference>
<dbReference type="Gene3D" id="3.40.50.1820">
    <property type="entry name" value="alpha/beta hydrolase"/>
    <property type="match status" value="1"/>
</dbReference>
<dbReference type="PANTHER" id="PTHR47703:SF2">
    <property type="entry name" value="D-AMINOACID AMINOTRANSFERASE-LIKE PLP-DEPENDENT ENZYMES SUPERFAMILY PROTEIN"/>
    <property type="match status" value="1"/>
</dbReference>
<dbReference type="OrthoDB" id="59470at2759"/>
<dbReference type="SUPFAM" id="SSF53474">
    <property type="entry name" value="alpha/beta-Hydrolases"/>
    <property type="match status" value="1"/>
</dbReference>
<dbReference type="GO" id="GO:0016787">
    <property type="term" value="F:hydrolase activity"/>
    <property type="evidence" value="ECO:0007669"/>
    <property type="project" value="InterPro"/>
</dbReference>
<dbReference type="PANTHER" id="PTHR47703">
    <property type="entry name" value="D-AMINOACID AMINOTRANSFERASE-LIKE PLP-DEPENDENT ENZYMES SUPERFAMILY PROTEIN"/>
    <property type="match status" value="1"/>
</dbReference>
<dbReference type="OMA" id="VIMCEED"/>
<dbReference type="Pfam" id="PF01063">
    <property type="entry name" value="Aminotran_4"/>
    <property type="match status" value="1"/>
</dbReference>
<evidence type="ECO:0000313" key="2">
    <source>
        <dbReference type="EMBL" id="CAE8605599.1"/>
    </source>
</evidence>
<gene>
    <name evidence="2" type="ORF">PGLA1383_LOCUS23708</name>
</gene>
<dbReference type="Gene3D" id="3.20.10.10">
    <property type="entry name" value="D-amino Acid Aminotransferase, subunit A, domain 2"/>
    <property type="match status" value="1"/>
</dbReference>
<sequence length="423" mass="46004">MDAPCCVGVVRDSSSLVGKDITVGKDLPAYYSAPKLKSGKRMGIVVVHDIFGTAIPNCKYIVDHFASKGFDAVMPDFYTGKAHLKLGLYFGDSAVAMAGGAQAVLVRNGEASMPWLSKHSLLHDYPGAYTTARTVGRHSIFELSMHCQRLHDTAKDVLRRQLEGSEAKHEADCLRQASEFLEQGGPAALLPVVRQSVLAALEFLETQEASGGDAEYQVTMLLTCGTAGSHTPTDRGFDFLTYVQPLPYVEPMVTVEAHQAERKNPTIKDVQWVNDRQQLEEIQKAAGVNEVVMYDENGHITEGLQTNFFAVTADGVLITAPAEKVLSGTVRKVVLDVARDHGLQVRFECPNIKDLNSWDSCFVCSTSRLVKPVSELGAPEFFPARRHFPQSGSAAHNVEALVLEAVRSHSEPLTLPALATTPA</sequence>
<accession>A0A813EUF3</accession>
<keyword evidence="3" id="KW-1185">Reference proteome</keyword>
<name>A0A813EUF3_POLGL</name>
<dbReference type="SUPFAM" id="SSF56752">
    <property type="entry name" value="D-aminoacid aminotransferase-like PLP-dependent enzymes"/>
    <property type="match status" value="1"/>
</dbReference>